<feature type="transmembrane region" description="Helical" evidence="8">
    <location>
        <begin position="78"/>
        <end position="97"/>
    </location>
</feature>
<dbReference type="InterPro" id="IPR011701">
    <property type="entry name" value="MFS"/>
</dbReference>
<keyword evidence="3 8" id="KW-0813">Transport</keyword>
<dbReference type="Pfam" id="PF07690">
    <property type="entry name" value="MFS_1"/>
    <property type="match status" value="1"/>
</dbReference>
<keyword evidence="5 8" id="KW-0812">Transmembrane</keyword>
<feature type="transmembrane region" description="Helical" evidence="8">
    <location>
        <begin position="136"/>
        <end position="160"/>
    </location>
</feature>
<dbReference type="PANTHER" id="PTHR42718">
    <property type="entry name" value="MAJOR FACILITATOR SUPERFAMILY MULTIDRUG TRANSPORTER MFSC"/>
    <property type="match status" value="1"/>
</dbReference>
<protein>
    <recommendedName>
        <fullName evidence="8">Bcr/CflA family efflux transporter</fullName>
    </recommendedName>
</protein>
<comment type="similarity">
    <text evidence="2 8">Belongs to the major facilitator superfamily. Bcr/CmlA family.</text>
</comment>
<evidence type="ECO:0000256" key="5">
    <source>
        <dbReference type="ARBA" id="ARBA00022692"/>
    </source>
</evidence>
<feature type="transmembrane region" description="Helical" evidence="8">
    <location>
        <begin position="315"/>
        <end position="334"/>
    </location>
</feature>
<feature type="transmembrane region" description="Helical" evidence="8">
    <location>
        <begin position="346"/>
        <end position="368"/>
    </location>
</feature>
<evidence type="ECO:0000256" key="6">
    <source>
        <dbReference type="ARBA" id="ARBA00022989"/>
    </source>
</evidence>
<dbReference type="InterPro" id="IPR036259">
    <property type="entry name" value="MFS_trans_sf"/>
</dbReference>
<dbReference type="SUPFAM" id="SSF103473">
    <property type="entry name" value="MFS general substrate transporter"/>
    <property type="match status" value="1"/>
</dbReference>
<feature type="transmembrane region" description="Helical" evidence="8">
    <location>
        <begin position="374"/>
        <end position="392"/>
    </location>
</feature>
<evidence type="ECO:0000313" key="10">
    <source>
        <dbReference type="EMBL" id="MFC3531724.1"/>
    </source>
</evidence>
<keyword evidence="11" id="KW-1185">Reference proteome</keyword>
<proteinExistence type="inferred from homology"/>
<evidence type="ECO:0000256" key="1">
    <source>
        <dbReference type="ARBA" id="ARBA00004651"/>
    </source>
</evidence>
<evidence type="ECO:0000259" key="9">
    <source>
        <dbReference type="PROSITE" id="PS50850"/>
    </source>
</evidence>
<feature type="transmembrane region" description="Helical" evidence="8">
    <location>
        <begin position="166"/>
        <end position="186"/>
    </location>
</feature>
<dbReference type="EMBL" id="JBHRXN010000011">
    <property type="protein sequence ID" value="MFC3531724.1"/>
    <property type="molecule type" value="Genomic_DNA"/>
</dbReference>
<keyword evidence="7 8" id="KW-0472">Membrane</keyword>
<feature type="transmembrane region" description="Helical" evidence="8">
    <location>
        <begin position="218"/>
        <end position="240"/>
    </location>
</feature>
<comment type="caution">
    <text evidence="8">Lacks conserved residue(s) required for the propagation of feature annotation.</text>
</comment>
<dbReference type="NCBIfam" id="TIGR00710">
    <property type="entry name" value="efflux_Bcr_CflA"/>
    <property type="match status" value="1"/>
</dbReference>
<feature type="domain" description="Major facilitator superfamily (MFS) profile" evidence="9">
    <location>
        <begin position="12"/>
        <end position="393"/>
    </location>
</feature>
<organism evidence="10 11">
    <name type="scientific">Vogesella facilis</name>
    <dbReference type="NCBI Taxonomy" id="1655232"/>
    <lineage>
        <taxon>Bacteria</taxon>
        <taxon>Pseudomonadati</taxon>
        <taxon>Pseudomonadota</taxon>
        <taxon>Betaproteobacteria</taxon>
        <taxon>Neisseriales</taxon>
        <taxon>Chromobacteriaceae</taxon>
        <taxon>Vogesella</taxon>
    </lineage>
</organism>
<name>A0ABV7RBU3_9NEIS</name>
<comment type="caution">
    <text evidence="10">The sequence shown here is derived from an EMBL/GenBank/DDBJ whole genome shotgun (WGS) entry which is preliminary data.</text>
</comment>
<feature type="transmembrane region" description="Helical" evidence="8">
    <location>
        <begin position="285"/>
        <end position="303"/>
    </location>
</feature>
<evidence type="ECO:0000256" key="8">
    <source>
        <dbReference type="RuleBase" id="RU365088"/>
    </source>
</evidence>
<dbReference type="InterPro" id="IPR020846">
    <property type="entry name" value="MFS_dom"/>
</dbReference>
<feature type="transmembrane region" description="Helical" evidence="8">
    <location>
        <begin position="50"/>
        <end position="66"/>
    </location>
</feature>
<feature type="transmembrane region" description="Helical" evidence="8">
    <location>
        <begin position="252"/>
        <end position="273"/>
    </location>
</feature>
<feature type="transmembrane region" description="Helical" evidence="8">
    <location>
        <begin position="103"/>
        <end position="124"/>
    </location>
</feature>
<sequence length="407" mass="43981">MADSANKQQGALALLLAALATLGPFSIDTFLPAMSDIGHALAASPLQMQQALSVYLFCYGLMMLWHGAISDAVGRRPVVLVTSLLFALASIGCMLAPNLGTLLLFRALQGLCGGAGLVVGRAIIRDRFTGHDAQRMMSQVTMLFSLAPAVAPVIGGWLFGAFGWRSIFLFMALVGLGLFVASWRRLPETHPPAQRSSLHLGQLTANYLEVAKKHDFQLLALAVTFNFAGFFVYIPAAPVFLMQHLGLGHNDFLWLFGPAVGGIMLGAFISGRLAGRFAAREQVSLGYGLMFAAAAANLLQAWLLTPSVPWAVLPLGLYTVGMSVAAPSITIVLMDQFPHLRGTVSSVQGFVQTMMSTLLAGVIAPLVWGSVLNMAYWMAFSVVLGFALRMRYRRRMDRRFQAIELEQ</sequence>
<evidence type="ECO:0000256" key="3">
    <source>
        <dbReference type="ARBA" id="ARBA00022448"/>
    </source>
</evidence>
<keyword evidence="8" id="KW-0997">Cell inner membrane</keyword>
<dbReference type="RefSeq" id="WP_386089554.1">
    <property type="nucleotide sequence ID" value="NZ_JBHRXN010000011.1"/>
</dbReference>
<dbReference type="PROSITE" id="PS50850">
    <property type="entry name" value="MFS"/>
    <property type="match status" value="1"/>
</dbReference>
<evidence type="ECO:0000256" key="2">
    <source>
        <dbReference type="ARBA" id="ARBA00006236"/>
    </source>
</evidence>
<dbReference type="Gene3D" id="1.20.1720.10">
    <property type="entry name" value="Multidrug resistance protein D"/>
    <property type="match status" value="1"/>
</dbReference>
<evidence type="ECO:0000313" key="11">
    <source>
        <dbReference type="Proteomes" id="UP001595741"/>
    </source>
</evidence>
<dbReference type="Proteomes" id="UP001595741">
    <property type="component" value="Unassembled WGS sequence"/>
</dbReference>
<dbReference type="CDD" id="cd17320">
    <property type="entry name" value="MFS_MdfA_MDR_like"/>
    <property type="match status" value="1"/>
</dbReference>
<reference evidence="11" key="1">
    <citation type="journal article" date="2019" name="Int. J. Syst. Evol. Microbiol.">
        <title>The Global Catalogue of Microorganisms (GCM) 10K type strain sequencing project: providing services to taxonomists for standard genome sequencing and annotation.</title>
        <authorList>
            <consortium name="The Broad Institute Genomics Platform"/>
            <consortium name="The Broad Institute Genome Sequencing Center for Infectious Disease"/>
            <person name="Wu L."/>
            <person name="Ma J."/>
        </authorList>
    </citation>
    <scope>NUCLEOTIDE SEQUENCE [LARGE SCALE GENOMIC DNA]</scope>
    <source>
        <strain evidence="11">KCTC 42742</strain>
    </source>
</reference>
<evidence type="ECO:0000256" key="4">
    <source>
        <dbReference type="ARBA" id="ARBA00022475"/>
    </source>
</evidence>
<evidence type="ECO:0000256" key="7">
    <source>
        <dbReference type="ARBA" id="ARBA00023136"/>
    </source>
</evidence>
<keyword evidence="6 8" id="KW-1133">Transmembrane helix</keyword>
<gene>
    <name evidence="10" type="ORF">ACFOLG_05945</name>
</gene>
<dbReference type="PANTHER" id="PTHR42718:SF9">
    <property type="entry name" value="MAJOR FACILITATOR SUPERFAMILY MULTIDRUG TRANSPORTER MFSC"/>
    <property type="match status" value="1"/>
</dbReference>
<comment type="subcellular location">
    <subcellularLocation>
        <location evidence="8">Cell inner membrane</location>
        <topology evidence="8">Multi-pass membrane protein</topology>
    </subcellularLocation>
    <subcellularLocation>
        <location evidence="1">Cell membrane</location>
        <topology evidence="1">Multi-pass membrane protein</topology>
    </subcellularLocation>
</comment>
<accession>A0ABV7RBU3</accession>
<dbReference type="InterPro" id="IPR004812">
    <property type="entry name" value="Efflux_drug-R_Bcr/CmlA"/>
</dbReference>
<keyword evidence="4" id="KW-1003">Cell membrane</keyword>